<keyword evidence="3" id="KW-1185">Reference proteome</keyword>
<dbReference type="AlphaFoldDB" id="A0A1B1RZ92"/>
<dbReference type="InterPro" id="IPR036291">
    <property type="entry name" value="NAD(P)-bd_dom_sf"/>
</dbReference>
<evidence type="ECO:0000313" key="3">
    <source>
        <dbReference type="Proteomes" id="UP000053354"/>
    </source>
</evidence>
<dbReference type="EMBL" id="CP016540">
    <property type="protein sequence ID" value="ANU26239.1"/>
    <property type="molecule type" value="Genomic_DNA"/>
</dbReference>
<dbReference type="Pfam" id="PF13460">
    <property type="entry name" value="NAD_binding_10"/>
    <property type="match status" value="1"/>
</dbReference>
<gene>
    <name evidence="2" type="ORF">I858_004235</name>
</gene>
<dbReference type="PANTHER" id="PTHR15020:SF50">
    <property type="entry name" value="UPF0659 PROTEIN YMR090W"/>
    <property type="match status" value="1"/>
</dbReference>
<proteinExistence type="predicted"/>
<dbReference type="PANTHER" id="PTHR15020">
    <property type="entry name" value="FLAVIN REDUCTASE-RELATED"/>
    <property type="match status" value="1"/>
</dbReference>
<feature type="domain" description="NAD(P)-binding" evidence="1">
    <location>
        <begin position="7"/>
        <end position="183"/>
    </location>
</feature>
<organism evidence="2 3">
    <name type="scientific">Planococcus versutus</name>
    <dbReference type="NCBI Taxonomy" id="1302659"/>
    <lineage>
        <taxon>Bacteria</taxon>
        <taxon>Bacillati</taxon>
        <taxon>Bacillota</taxon>
        <taxon>Bacilli</taxon>
        <taxon>Bacillales</taxon>
        <taxon>Caryophanaceae</taxon>
        <taxon>Planococcus</taxon>
    </lineage>
</organism>
<dbReference type="RefSeq" id="WP_049694876.1">
    <property type="nucleotide sequence ID" value="NZ_CP016540.2"/>
</dbReference>
<dbReference type="STRING" id="1302659.I858_004235"/>
<dbReference type="SUPFAM" id="SSF51735">
    <property type="entry name" value="NAD(P)-binding Rossmann-fold domains"/>
    <property type="match status" value="1"/>
</dbReference>
<dbReference type="InterPro" id="IPR016040">
    <property type="entry name" value="NAD(P)-bd_dom"/>
</dbReference>
<dbReference type="KEGG" id="pll:I858_004235"/>
<evidence type="ECO:0000259" key="1">
    <source>
        <dbReference type="Pfam" id="PF13460"/>
    </source>
</evidence>
<protein>
    <submittedName>
        <fullName evidence="2">NAD-dependent epimerase</fullName>
    </submittedName>
</protein>
<dbReference type="Gene3D" id="3.40.50.720">
    <property type="entry name" value="NAD(P)-binding Rossmann-like Domain"/>
    <property type="match status" value="1"/>
</dbReference>
<dbReference type="OrthoDB" id="2425989at2"/>
<name>A0A1B1RZ92_9BACL</name>
<reference evidence="2" key="1">
    <citation type="submission" date="2016-10" db="EMBL/GenBank/DDBJ databases">
        <authorList>
            <person name="See-Too W.S."/>
        </authorList>
    </citation>
    <scope>NUCLEOTIDE SEQUENCE</scope>
    <source>
        <strain evidence="2">L10.15</strain>
    </source>
</reference>
<dbReference type="Proteomes" id="UP000053354">
    <property type="component" value="Chromosome"/>
</dbReference>
<accession>A0A1B1RZ92</accession>
<sequence>MKVFVFGGGGDVGEYVLKRLAAENHEAFTIAETENRAEELRMIGAIHVSVAKDNRFVEVMEGCEAIIYIAGANPTAGENKNVLVDKDAVAHAMAKAREQQIERVIYLSPARVDESAESQETGGKKIPEQLIKLDGFTYTVIHSSRGVHKPGQNTINIVSSNGEKGKEIAFEDVAAVLVESLANKATYNKTFKVVSGTTPIKKALKNI</sequence>
<evidence type="ECO:0000313" key="2">
    <source>
        <dbReference type="EMBL" id="ANU26239.1"/>
    </source>
</evidence>